<comment type="caution">
    <text evidence="1">The sequence shown here is derived from an EMBL/GenBank/DDBJ whole genome shotgun (WGS) entry which is preliminary data.</text>
</comment>
<dbReference type="Proteomes" id="UP000198211">
    <property type="component" value="Unassembled WGS sequence"/>
</dbReference>
<reference evidence="2" key="1">
    <citation type="submission" date="2017-03" db="EMBL/GenBank/DDBJ databases">
        <title>Phytopthora megakarya and P. palmivora, two closely related causual agents of cacao black pod achieved similar genome size and gene model numbers by different mechanisms.</title>
        <authorList>
            <person name="Ali S."/>
            <person name="Shao J."/>
            <person name="Larry D.J."/>
            <person name="Kronmiller B."/>
            <person name="Shen D."/>
            <person name="Strem M.D."/>
            <person name="Melnick R.L."/>
            <person name="Guiltinan M.J."/>
            <person name="Tyler B.M."/>
            <person name="Meinhardt L.W."/>
            <person name="Bailey B.A."/>
        </authorList>
    </citation>
    <scope>NUCLEOTIDE SEQUENCE [LARGE SCALE GENOMIC DNA]</scope>
    <source>
        <strain evidence="2">zdho120</strain>
    </source>
</reference>
<dbReference type="EMBL" id="NBNE01010900">
    <property type="protein sequence ID" value="OWY97052.1"/>
    <property type="molecule type" value="Genomic_DNA"/>
</dbReference>
<proteinExistence type="predicted"/>
<evidence type="ECO:0000313" key="2">
    <source>
        <dbReference type="Proteomes" id="UP000198211"/>
    </source>
</evidence>
<sequence length="130" mass="15163">MMRHIINVIEEQTHQILPEIRDEAHAVELFNCGYSTLKFRPSKREHQTYYSIAIPEWFDKFLDEAHAVELFNCGYIMLKFRPSKRERRSTQIKLTTALRFAKQTEAPHVHTSLSPGSDKQLVVIQVAVLP</sequence>
<keyword evidence="2" id="KW-1185">Reference proteome</keyword>
<organism evidence="1 2">
    <name type="scientific">Phytophthora megakarya</name>
    <dbReference type="NCBI Taxonomy" id="4795"/>
    <lineage>
        <taxon>Eukaryota</taxon>
        <taxon>Sar</taxon>
        <taxon>Stramenopiles</taxon>
        <taxon>Oomycota</taxon>
        <taxon>Peronosporomycetes</taxon>
        <taxon>Peronosporales</taxon>
        <taxon>Peronosporaceae</taxon>
        <taxon>Phytophthora</taxon>
    </lineage>
</organism>
<dbReference type="AlphaFoldDB" id="A0A225UVT0"/>
<evidence type="ECO:0000313" key="1">
    <source>
        <dbReference type="EMBL" id="OWY97052.1"/>
    </source>
</evidence>
<protein>
    <submittedName>
        <fullName evidence="1">Uncharacterized protein</fullName>
    </submittedName>
</protein>
<accession>A0A225UVT0</accession>
<gene>
    <name evidence="1" type="ORF">PHMEG_00032509</name>
</gene>
<name>A0A225UVT0_9STRA</name>